<evidence type="ECO:0000313" key="4">
    <source>
        <dbReference type="Proteomes" id="UP001174136"/>
    </source>
</evidence>
<dbReference type="PANTHER" id="PTHR34153:SF2">
    <property type="entry name" value="SI:CH211-262H13.3-RELATED"/>
    <property type="match status" value="1"/>
</dbReference>
<accession>A0AA47N5C7</accession>
<keyword evidence="4" id="KW-1185">Reference proteome</keyword>
<protein>
    <recommendedName>
        <fullName evidence="2">DUF4806 domain-containing protein</fullName>
    </recommendedName>
</protein>
<comment type="caution">
    <text evidence="3">The sequence shown here is derived from an EMBL/GenBank/DDBJ whole genome shotgun (WGS) entry which is preliminary data.</text>
</comment>
<name>A0AA47N5C7_MERPO</name>
<evidence type="ECO:0000313" key="3">
    <source>
        <dbReference type="EMBL" id="KAK0152149.1"/>
    </source>
</evidence>
<organism evidence="3 4">
    <name type="scientific">Merluccius polli</name>
    <name type="common">Benguela hake</name>
    <name type="synonym">Merluccius cadenati</name>
    <dbReference type="NCBI Taxonomy" id="89951"/>
    <lineage>
        <taxon>Eukaryota</taxon>
        <taxon>Metazoa</taxon>
        <taxon>Chordata</taxon>
        <taxon>Craniata</taxon>
        <taxon>Vertebrata</taxon>
        <taxon>Euteleostomi</taxon>
        <taxon>Actinopterygii</taxon>
        <taxon>Neopterygii</taxon>
        <taxon>Teleostei</taxon>
        <taxon>Neoteleostei</taxon>
        <taxon>Acanthomorphata</taxon>
        <taxon>Zeiogadaria</taxon>
        <taxon>Gadariae</taxon>
        <taxon>Gadiformes</taxon>
        <taxon>Gadoidei</taxon>
        <taxon>Merlucciidae</taxon>
        <taxon>Merluccius</taxon>
    </lineage>
</organism>
<evidence type="ECO:0000256" key="1">
    <source>
        <dbReference type="SAM" id="MobiDB-lite"/>
    </source>
</evidence>
<reference evidence="3" key="1">
    <citation type="journal article" date="2023" name="Front. Mar. Sci.">
        <title>A new Merluccius polli reference genome to investigate the effects of global change in West African waters.</title>
        <authorList>
            <person name="Mateo J.L."/>
            <person name="Blanco-Fernandez C."/>
            <person name="Garcia-Vazquez E."/>
            <person name="Machado-Schiaffino G."/>
        </authorList>
    </citation>
    <scope>NUCLEOTIDE SEQUENCE</scope>
    <source>
        <strain evidence="3">C29</strain>
        <tissue evidence="3">Fin</tissue>
    </source>
</reference>
<feature type="region of interest" description="Disordered" evidence="1">
    <location>
        <begin position="138"/>
        <end position="168"/>
    </location>
</feature>
<dbReference type="Pfam" id="PF16064">
    <property type="entry name" value="DUF4806"/>
    <property type="match status" value="1"/>
</dbReference>
<feature type="domain" description="DUF4806" evidence="2">
    <location>
        <begin position="28"/>
        <end position="106"/>
    </location>
</feature>
<dbReference type="InterPro" id="IPR032071">
    <property type="entry name" value="DUF4806"/>
</dbReference>
<dbReference type="PANTHER" id="PTHR34153">
    <property type="entry name" value="SI:CH211-262H13.3-RELATED-RELATED"/>
    <property type="match status" value="1"/>
</dbReference>
<evidence type="ECO:0000259" key="2">
    <source>
        <dbReference type="Pfam" id="PF16064"/>
    </source>
</evidence>
<proteinExistence type="predicted"/>
<feature type="compositionally biased region" description="Low complexity" evidence="1">
    <location>
        <begin position="147"/>
        <end position="168"/>
    </location>
</feature>
<dbReference type="EMBL" id="JAOPHQ010001138">
    <property type="protein sequence ID" value="KAK0152149.1"/>
    <property type="molecule type" value="Genomic_DNA"/>
</dbReference>
<dbReference type="Proteomes" id="UP001174136">
    <property type="component" value="Unassembled WGS sequence"/>
</dbReference>
<sequence>MLDMQRGILRVVQDCLSSPPSTLPDTSFLPIRDPVDLVALDDAIKTKQVKRKDLVITLGLLGGANLKDTVWRVMKQILVNNLATRINWTGLHGKLAFNKLEMKNVVIEGVRRNPRCKDASEQEVEHLLKRWFYLASDRDGGRKRRSTPSSSSDSMHPQQQEQSNPPQP</sequence>
<dbReference type="AlphaFoldDB" id="A0AA47N5C7"/>
<gene>
    <name evidence="3" type="ORF">N1851_006459</name>
</gene>